<name>A0A246DZW2_9HYPH</name>
<comment type="caution">
    <text evidence="1">The sequence shown here is derived from an EMBL/GenBank/DDBJ whole genome shotgun (WGS) entry which is preliminary data.</text>
</comment>
<organism evidence="1 2">
    <name type="scientific">Rhizobium esperanzae</name>
    <dbReference type="NCBI Taxonomy" id="1967781"/>
    <lineage>
        <taxon>Bacteria</taxon>
        <taxon>Pseudomonadati</taxon>
        <taxon>Pseudomonadota</taxon>
        <taxon>Alphaproteobacteria</taxon>
        <taxon>Hyphomicrobiales</taxon>
        <taxon>Rhizobiaceae</taxon>
        <taxon>Rhizobium/Agrobacterium group</taxon>
        <taxon>Rhizobium</taxon>
    </lineage>
</organism>
<reference evidence="1 2" key="1">
    <citation type="submission" date="2017-03" db="EMBL/GenBank/DDBJ databases">
        <title>Genome of strain Rhizobium sp. CNPSo 668.</title>
        <authorList>
            <person name="Ribeiro R."/>
        </authorList>
    </citation>
    <scope>NUCLEOTIDE SEQUENCE [LARGE SCALE GENOMIC DNA]</scope>
    <source>
        <strain evidence="1 2">CNPSo 668</strain>
    </source>
</reference>
<evidence type="ECO:0000313" key="1">
    <source>
        <dbReference type="EMBL" id="OWO95832.1"/>
    </source>
</evidence>
<dbReference type="EMBL" id="MXPU01000004">
    <property type="protein sequence ID" value="OWO95832.1"/>
    <property type="molecule type" value="Genomic_DNA"/>
</dbReference>
<dbReference type="Proteomes" id="UP000197269">
    <property type="component" value="Unassembled WGS sequence"/>
</dbReference>
<sequence length="222" mass="23961">MVSETQRIMCSVGLMRSAGHSWSFGSGFVGNGFASYDISTVVDAVRSYSDTRESASPLVVNVPSVTNLLDLASPEAAAEIWLVAETSEDIHFAIALAAKALNPHGVLKPFKIGPEFIGDLKECEAWRDGNHASVCRTVCAQIVAGMCNRKIKPFGRPHQEMRGFDGSRGWRVHLTKGHSALRLLFWQNDDGIEFGTVGVKHELFLAVGAAGAAFETDVISVL</sequence>
<gene>
    <name evidence="1" type="ORF">B5E41_08410</name>
</gene>
<protein>
    <submittedName>
        <fullName evidence="1">Uncharacterized protein</fullName>
    </submittedName>
</protein>
<accession>A0A246DZW2</accession>
<dbReference type="AlphaFoldDB" id="A0A246DZW2"/>
<proteinExistence type="predicted"/>
<evidence type="ECO:0000313" key="2">
    <source>
        <dbReference type="Proteomes" id="UP000197269"/>
    </source>
</evidence>